<dbReference type="EMBL" id="CM046504">
    <property type="protein sequence ID" value="KAI8680144.1"/>
    <property type="molecule type" value="Genomic_DNA"/>
</dbReference>
<keyword evidence="2" id="KW-1185">Reference proteome</keyword>
<name>A0ACC0RA36_9HYPO</name>
<gene>
    <name evidence="1" type="ORF">NCS57_00294100</name>
</gene>
<proteinExistence type="predicted"/>
<evidence type="ECO:0000313" key="2">
    <source>
        <dbReference type="Proteomes" id="UP001065298"/>
    </source>
</evidence>
<protein>
    <submittedName>
        <fullName evidence="1">Uncharacterized protein</fullName>
    </submittedName>
</protein>
<accession>A0ACC0RA36</accession>
<reference evidence="1" key="1">
    <citation type="submission" date="2022-06" db="EMBL/GenBank/DDBJ databases">
        <title>Fusarium solani species complex genomes reveal bases of compartmentalisation and animal pathogenesis.</title>
        <authorList>
            <person name="Tsai I.J."/>
        </authorList>
    </citation>
    <scope>NUCLEOTIDE SEQUENCE</scope>
    <source>
        <strain evidence="1">Fu6.1</strain>
    </source>
</reference>
<comment type="caution">
    <text evidence="1">The sequence shown here is derived from an EMBL/GenBank/DDBJ whole genome shotgun (WGS) entry which is preliminary data.</text>
</comment>
<organism evidence="1 2">
    <name type="scientific">Fusarium keratoplasticum</name>
    <dbReference type="NCBI Taxonomy" id="1328300"/>
    <lineage>
        <taxon>Eukaryota</taxon>
        <taxon>Fungi</taxon>
        <taxon>Dikarya</taxon>
        <taxon>Ascomycota</taxon>
        <taxon>Pezizomycotina</taxon>
        <taxon>Sordariomycetes</taxon>
        <taxon>Hypocreomycetidae</taxon>
        <taxon>Hypocreales</taxon>
        <taxon>Nectriaceae</taxon>
        <taxon>Fusarium</taxon>
        <taxon>Fusarium solani species complex</taxon>
    </lineage>
</organism>
<sequence length="196" mass="21147">MVGIIQLAVAVAAVAGLASAATPIELSHPHCDQFVYGQSCQEFTSTFGLSQQVFLNMNPSINPASCNQLPGSWYCVRTRAPGAPISTPTPTSGSFFDNCAKFALGFPTPGTCGKIADAFGLSHSDWIHVNPDTHFGLAWRCELLRNVYWCVELIQDTPPPPPPITTTTAAPSTTKPKTTTTKRKTTSTRRPRPRKD</sequence>
<evidence type="ECO:0000313" key="1">
    <source>
        <dbReference type="EMBL" id="KAI8680144.1"/>
    </source>
</evidence>
<dbReference type="Proteomes" id="UP001065298">
    <property type="component" value="Chromosome 2"/>
</dbReference>